<dbReference type="GeneID" id="63746723"/>
<dbReference type="GO" id="GO:0062026">
    <property type="term" value="P:negative regulation of SCF-dependent proteasomal ubiquitin-dependent catabolic process"/>
    <property type="evidence" value="ECO:0007669"/>
    <property type="project" value="TreeGrafter"/>
</dbReference>
<gene>
    <name evidence="4" type="ORF">ASPWEDRAFT_172017</name>
</gene>
<evidence type="ECO:0000259" key="3">
    <source>
        <dbReference type="PROSITE" id="PS50056"/>
    </source>
</evidence>
<proteinExistence type="inferred from homology"/>
<feature type="region of interest" description="Disordered" evidence="2">
    <location>
        <begin position="281"/>
        <end position="322"/>
    </location>
</feature>
<evidence type="ECO:0000256" key="1">
    <source>
        <dbReference type="ARBA" id="ARBA00009649"/>
    </source>
</evidence>
<dbReference type="InterPro" id="IPR000387">
    <property type="entry name" value="Tyr_Pase_dom"/>
</dbReference>
<dbReference type="PROSITE" id="PS50056">
    <property type="entry name" value="TYR_PHOSPHATASE_2"/>
    <property type="match status" value="1"/>
</dbReference>
<dbReference type="PANTHER" id="PTHR46588">
    <property type="entry name" value="SERINE/THREONINE/TYROSINE-INTERACTING PROTEIN"/>
    <property type="match status" value="1"/>
</dbReference>
<dbReference type="AlphaFoldDB" id="A0A1L9RJS2"/>
<feature type="compositionally biased region" description="Basic and acidic residues" evidence="2">
    <location>
        <begin position="308"/>
        <end position="322"/>
    </location>
</feature>
<sequence length="322" mass="36557">MASSSRCKEVPMNQQGLSTYVPTYEYTPGAVQPHISIAPPPIFDDDNLCNKDPISPASHEFQEGDFVCPGFFERVDLDSFVHRFQAQEWNYEMRREAQAILPFLYLGPLACLRDRIYLAKEGFTLLLAIRNKRSAQARLVSGERAAAELGIEADCVDVDNNQELISAFPRAIRRINDHISSPDMGLSEIPHQKKILVFCESGNERSATVMIAYMMVMLNLDVSNALHVVQQRRFCVSIEEPLRQLLAFFESILVAKRDVEKAKRAAIANSNLATPPMQISKKRSFDDRHGDETMKDDDMEMDEDGDLAIDRRPMAPFRDRWA</sequence>
<dbReference type="InterPro" id="IPR029021">
    <property type="entry name" value="Prot-tyrosine_phosphatase-like"/>
</dbReference>
<feature type="compositionally biased region" description="Basic and acidic residues" evidence="2">
    <location>
        <begin position="283"/>
        <end position="293"/>
    </location>
</feature>
<dbReference type="InterPro" id="IPR000340">
    <property type="entry name" value="Dual-sp_phosphatase_cat-dom"/>
</dbReference>
<dbReference type="STRING" id="1073089.A0A1L9RJS2"/>
<dbReference type="PANTHER" id="PTHR46588:SF1">
    <property type="entry name" value="SERINE_THREONINE_TYROSINE-INTERACTING PROTEIN"/>
    <property type="match status" value="1"/>
</dbReference>
<protein>
    <recommendedName>
        <fullName evidence="3">Tyrosine specific protein phosphatases domain-containing protein</fullName>
    </recommendedName>
</protein>
<dbReference type="CDD" id="cd14498">
    <property type="entry name" value="DSP"/>
    <property type="match status" value="1"/>
</dbReference>
<feature type="compositionally biased region" description="Acidic residues" evidence="2">
    <location>
        <begin position="294"/>
        <end position="307"/>
    </location>
</feature>
<dbReference type="GO" id="GO:0140096">
    <property type="term" value="F:catalytic activity, acting on a protein"/>
    <property type="evidence" value="ECO:0007669"/>
    <property type="project" value="UniProtKB-ARBA"/>
</dbReference>
<dbReference type="OrthoDB" id="10252009at2759"/>
<accession>A0A1L9RJS2</accession>
<dbReference type="EMBL" id="KV878212">
    <property type="protein sequence ID" value="OJJ35189.1"/>
    <property type="molecule type" value="Genomic_DNA"/>
</dbReference>
<evidence type="ECO:0000313" key="4">
    <source>
        <dbReference type="EMBL" id="OJJ35189.1"/>
    </source>
</evidence>
<feature type="domain" description="Tyrosine specific protein phosphatases" evidence="3">
    <location>
        <begin position="166"/>
        <end position="233"/>
    </location>
</feature>
<dbReference type="GO" id="GO:0070372">
    <property type="term" value="P:regulation of ERK1 and ERK2 cascade"/>
    <property type="evidence" value="ECO:0007669"/>
    <property type="project" value="TreeGrafter"/>
</dbReference>
<dbReference type="GO" id="GO:1990444">
    <property type="term" value="F:F-box domain binding"/>
    <property type="evidence" value="ECO:0007669"/>
    <property type="project" value="TreeGrafter"/>
</dbReference>
<dbReference type="GO" id="GO:0005737">
    <property type="term" value="C:cytoplasm"/>
    <property type="evidence" value="ECO:0007669"/>
    <property type="project" value="TreeGrafter"/>
</dbReference>
<dbReference type="SUPFAM" id="SSF52799">
    <property type="entry name" value="(Phosphotyrosine protein) phosphatases II"/>
    <property type="match status" value="1"/>
</dbReference>
<name>A0A1L9RJS2_ASPWE</name>
<dbReference type="Proteomes" id="UP000184383">
    <property type="component" value="Unassembled WGS sequence"/>
</dbReference>
<comment type="similarity">
    <text evidence="1">Belongs to the protein-tyrosine phosphatase family. Non-receptor class subfamily.</text>
</comment>
<dbReference type="GO" id="GO:0005654">
    <property type="term" value="C:nucleoplasm"/>
    <property type="evidence" value="ECO:0007669"/>
    <property type="project" value="TreeGrafter"/>
</dbReference>
<organism evidence="4 5">
    <name type="scientific">Aspergillus wentii DTO 134E9</name>
    <dbReference type="NCBI Taxonomy" id="1073089"/>
    <lineage>
        <taxon>Eukaryota</taxon>
        <taxon>Fungi</taxon>
        <taxon>Dikarya</taxon>
        <taxon>Ascomycota</taxon>
        <taxon>Pezizomycotina</taxon>
        <taxon>Eurotiomycetes</taxon>
        <taxon>Eurotiomycetidae</taxon>
        <taxon>Eurotiales</taxon>
        <taxon>Aspergillaceae</taxon>
        <taxon>Aspergillus</taxon>
        <taxon>Aspergillus subgen. Cremei</taxon>
    </lineage>
</organism>
<keyword evidence="5" id="KW-1185">Reference proteome</keyword>
<dbReference type="RefSeq" id="XP_040688865.1">
    <property type="nucleotide sequence ID" value="XM_040830875.1"/>
</dbReference>
<dbReference type="InterPro" id="IPR020422">
    <property type="entry name" value="TYR_PHOSPHATASE_DUAL_dom"/>
</dbReference>
<dbReference type="VEuPathDB" id="FungiDB:ASPWEDRAFT_172017"/>
<dbReference type="Pfam" id="PF00782">
    <property type="entry name" value="DSPc"/>
    <property type="match status" value="1"/>
</dbReference>
<dbReference type="SMART" id="SM00195">
    <property type="entry name" value="DSPc"/>
    <property type="match status" value="1"/>
</dbReference>
<reference evidence="5" key="1">
    <citation type="journal article" date="2017" name="Genome Biol.">
        <title>Comparative genomics reveals high biological diversity and specific adaptations in the industrially and medically important fungal genus Aspergillus.</title>
        <authorList>
            <person name="de Vries R.P."/>
            <person name="Riley R."/>
            <person name="Wiebenga A."/>
            <person name="Aguilar-Osorio G."/>
            <person name="Amillis S."/>
            <person name="Uchima C.A."/>
            <person name="Anderluh G."/>
            <person name="Asadollahi M."/>
            <person name="Askin M."/>
            <person name="Barry K."/>
            <person name="Battaglia E."/>
            <person name="Bayram O."/>
            <person name="Benocci T."/>
            <person name="Braus-Stromeyer S.A."/>
            <person name="Caldana C."/>
            <person name="Canovas D."/>
            <person name="Cerqueira G.C."/>
            <person name="Chen F."/>
            <person name="Chen W."/>
            <person name="Choi C."/>
            <person name="Clum A."/>
            <person name="Dos Santos R.A."/>
            <person name="Damasio A.R."/>
            <person name="Diallinas G."/>
            <person name="Emri T."/>
            <person name="Fekete E."/>
            <person name="Flipphi M."/>
            <person name="Freyberg S."/>
            <person name="Gallo A."/>
            <person name="Gournas C."/>
            <person name="Habgood R."/>
            <person name="Hainaut M."/>
            <person name="Harispe M.L."/>
            <person name="Henrissat B."/>
            <person name="Hilden K.S."/>
            <person name="Hope R."/>
            <person name="Hossain A."/>
            <person name="Karabika E."/>
            <person name="Karaffa L."/>
            <person name="Karanyi Z."/>
            <person name="Krasevec N."/>
            <person name="Kuo A."/>
            <person name="Kusch H."/>
            <person name="LaButti K."/>
            <person name="Lagendijk E.L."/>
            <person name="Lapidus A."/>
            <person name="Levasseur A."/>
            <person name="Lindquist E."/>
            <person name="Lipzen A."/>
            <person name="Logrieco A.F."/>
            <person name="MacCabe A."/>
            <person name="Maekelae M.R."/>
            <person name="Malavazi I."/>
            <person name="Melin P."/>
            <person name="Meyer V."/>
            <person name="Mielnichuk N."/>
            <person name="Miskei M."/>
            <person name="Molnar A.P."/>
            <person name="Mule G."/>
            <person name="Ngan C.Y."/>
            <person name="Orejas M."/>
            <person name="Orosz E."/>
            <person name="Ouedraogo J.P."/>
            <person name="Overkamp K.M."/>
            <person name="Park H.-S."/>
            <person name="Perrone G."/>
            <person name="Piumi F."/>
            <person name="Punt P.J."/>
            <person name="Ram A.F."/>
            <person name="Ramon A."/>
            <person name="Rauscher S."/>
            <person name="Record E."/>
            <person name="Riano-Pachon D.M."/>
            <person name="Robert V."/>
            <person name="Roehrig J."/>
            <person name="Ruller R."/>
            <person name="Salamov A."/>
            <person name="Salih N.S."/>
            <person name="Samson R.A."/>
            <person name="Sandor E."/>
            <person name="Sanguinetti M."/>
            <person name="Schuetze T."/>
            <person name="Sepcic K."/>
            <person name="Shelest E."/>
            <person name="Sherlock G."/>
            <person name="Sophianopoulou V."/>
            <person name="Squina F.M."/>
            <person name="Sun H."/>
            <person name="Susca A."/>
            <person name="Todd R.B."/>
            <person name="Tsang A."/>
            <person name="Unkles S.E."/>
            <person name="van de Wiele N."/>
            <person name="van Rossen-Uffink D."/>
            <person name="Oliveira J.V."/>
            <person name="Vesth T.C."/>
            <person name="Visser J."/>
            <person name="Yu J.-H."/>
            <person name="Zhou M."/>
            <person name="Andersen M.R."/>
            <person name="Archer D.B."/>
            <person name="Baker S.E."/>
            <person name="Benoit I."/>
            <person name="Brakhage A.A."/>
            <person name="Braus G.H."/>
            <person name="Fischer R."/>
            <person name="Frisvad J.C."/>
            <person name="Goldman G.H."/>
            <person name="Houbraken J."/>
            <person name="Oakley B."/>
            <person name="Pocsi I."/>
            <person name="Scazzocchio C."/>
            <person name="Seiboth B."/>
            <person name="vanKuyk P.A."/>
            <person name="Wortman J."/>
            <person name="Dyer P.S."/>
            <person name="Grigoriev I.V."/>
        </authorList>
    </citation>
    <scope>NUCLEOTIDE SEQUENCE [LARGE SCALE GENOMIC DNA]</scope>
    <source>
        <strain evidence="5">DTO 134E9</strain>
    </source>
</reference>
<dbReference type="Gene3D" id="3.90.190.10">
    <property type="entry name" value="Protein tyrosine phosphatase superfamily"/>
    <property type="match status" value="1"/>
</dbReference>
<dbReference type="InterPro" id="IPR052449">
    <property type="entry name" value="STYX-Interacting_Phosphatase"/>
</dbReference>
<evidence type="ECO:0000256" key="2">
    <source>
        <dbReference type="SAM" id="MobiDB-lite"/>
    </source>
</evidence>
<evidence type="ECO:0000313" key="5">
    <source>
        <dbReference type="Proteomes" id="UP000184383"/>
    </source>
</evidence>